<dbReference type="GO" id="GO:0000502">
    <property type="term" value="C:proteasome complex"/>
    <property type="evidence" value="ECO:0007669"/>
    <property type="project" value="UniProtKB-KW"/>
</dbReference>
<reference evidence="2 3" key="1">
    <citation type="submission" date="2020-08" db="EMBL/GenBank/DDBJ databases">
        <title>The completed genome sequence of the pathogenic ascomycete fungus Penicillium digitatum.</title>
        <authorList>
            <person name="Wang M."/>
        </authorList>
    </citation>
    <scope>NUCLEOTIDE SEQUENCE [LARGE SCALE GENOMIC DNA]</scope>
    <source>
        <strain evidence="2 3">PdW03</strain>
    </source>
</reference>
<dbReference type="AlphaFoldDB" id="A0A7T6XGB5"/>
<dbReference type="OMA" id="AEWEDTT"/>
<feature type="compositionally biased region" description="Polar residues" evidence="1">
    <location>
        <begin position="360"/>
        <end position="376"/>
    </location>
</feature>
<dbReference type="VEuPathDB" id="FungiDB:PDIP_80140"/>
<feature type="region of interest" description="Disordered" evidence="1">
    <location>
        <begin position="85"/>
        <end position="203"/>
    </location>
</feature>
<dbReference type="KEGG" id="pdp:PDIP_80140"/>
<feature type="region of interest" description="Disordered" evidence="1">
    <location>
        <begin position="360"/>
        <end position="411"/>
    </location>
</feature>
<feature type="compositionally biased region" description="Polar residues" evidence="1">
    <location>
        <begin position="1"/>
        <end position="12"/>
    </location>
</feature>
<feature type="compositionally biased region" description="Acidic residues" evidence="1">
    <location>
        <begin position="166"/>
        <end position="178"/>
    </location>
</feature>
<feature type="region of interest" description="Disordered" evidence="1">
    <location>
        <begin position="242"/>
        <end position="271"/>
    </location>
</feature>
<feature type="compositionally biased region" description="Acidic residues" evidence="1">
    <location>
        <begin position="242"/>
        <end position="262"/>
    </location>
</feature>
<feature type="compositionally biased region" description="Basic residues" evidence="1">
    <location>
        <begin position="57"/>
        <end position="67"/>
    </location>
</feature>
<dbReference type="GO" id="GO:0000329">
    <property type="term" value="C:fungal-type vacuole membrane"/>
    <property type="evidence" value="ECO:0007669"/>
    <property type="project" value="TreeGrafter"/>
</dbReference>
<feature type="compositionally biased region" description="Polar residues" evidence="1">
    <location>
        <begin position="543"/>
        <end position="577"/>
    </location>
</feature>
<gene>
    <name evidence="2" type="ORF">Pdw03_3456</name>
</gene>
<feature type="region of interest" description="Disordered" evidence="1">
    <location>
        <begin position="1"/>
        <end position="44"/>
    </location>
</feature>
<sequence>MPTSNASNTSSPVKRPGLGRRAVSSHAVVTRSANPNDLSLSHTQKALLHHKPHRAHVVGAHRNHHRNPSTSKNFNKLQRIQLATETAGRHHQRKKSAPATPIASPKESGHVRWDNVADDHTTDPSMKRNYSTPLLRRNPSAVGKKALVTERPPSGTVKKKTVGFELGDDETDEAEWEDTTQSPESTRRNSVAPSNPSADNSTVLVDHLTFVKRPYPQMPRATSLPESITTKFVRQRLELDEDEAEAEAEEAEQQGSEEEVEESSQHTEQGDIATRLLIPTHSSKAPPAMSSISAMVKPEAKNLNPASRSSASLNLAAGQDNARRTFSTTSMASMPGSQPQATSSSMEGGVSRFILNNTNSMQASSRTDSDPNTPSSFLPHYHPQTPPSPSSAVAKLTVSPARPRGVDLPSRTQQKLWLQRTAALNNSPPDNHGVTAAVPPSAIDPTFIAASHSTYDASRGLNGDGRAGSAGHDSETRHIRKAYEKTSLELMVVRRFQSPTGQSFARLRHIVRANQAEQGSALGKPVKSAPSLPLLQQGKRPSRLNSSPASESQLRDQNPTASEDPSTNDELINTAKTAKSKDPSHRIFSTSAEASHDLIGDNDEGIQMNDSAMLIRRMWESREVAIHG</sequence>
<evidence type="ECO:0000313" key="2">
    <source>
        <dbReference type="EMBL" id="QQK40602.1"/>
    </source>
</evidence>
<proteinExistence type="predicted"/>
<protein>
    <submittedName>
        <fullName evidence="2">Proteasome subunit beta type-2 domain protein</fullName>
    </submittedName>
</protein>
<feature type="compositionally biased region" description="Basic and acidic residues" evidence="1">
    <location>
        <begin position="107"/>
        <end position="126"/>
    </location>
</feature>
<dbReference type="PANTHER" id="PTHR22794">
    <property type="entry name" value="THAP DOMAIN PROTEIN 11"/>
    <property type="match status" value="1"/>
</dbReference>
<dbReference type="GeneID" id="26236330"/>
<dbReference type="Proteomes" id="UP000595662">
    <property type="component" value="Chromosome 1"/>
</dbReference>
<keyword evidence="2" id="KW-0647">Proteasome</keyword>
<accession>A0A7T6XGB5</accession>
<dbReference type="GO" id="GO:0031931">
    <property type="term" value="C:TORC1 complex"/>
    <property type="evidence" value="ECO:0007669"/>
    <property type="project" value="TreeGrafter"/>
</dbReference>
<feature type="region of interest" description="Disordered" evidence="1">
    <location>
        <begin position="57"/>
        <end position="76"/>
    </location>
</feature>
<feature type="compositionally biased region" description="Polar residues" evidence="1">
    <location>
        <begin position="181"/>
        <end position="203"/>
    </location>
</feature>
<feature type="region of interest" description="Disordered" evidence="1">
    <location>
        <begin position="517"/>
        <end position="604"/>
    </location>
</feature>
<evidence type="ECO:0000256" key="1">
    <source>
        <dbReference type="SAM" id="MobiDB-lite"/>
    </source>
</evidence>
<dbReference type="RefSeq" id="XP_014532171.1">
    <property type="nucleotide sequence ID" value="XM_014676685.1"/>
</dbReference>
<feature type="compositionally biased region" description="Polar residues" evidence="1">
    <location>
        <begin position="31"/>
        <end position="44"/>
    </location>
</feature>
<name>A0A7T6XGB5_PENDI</name>
<dbReference type="EMBL" id="CP060774">
    <property type="protein sequence ID" value="QQK40602.1"/>
    <property type="molecule type" value="Genomic_DNA"/>
</dbReference>
<organism evidence="2 3">
    <name type="scientific">Penicillium digitatum</name>
    <name type="common">Green mold</name>
    <dbReference type="NCBI Taxonomy" id="36651"/>
    <lineage>
        <taxon>Eukaryota</taxon>
        <taxon>Fungi</taxon>
        <taxon>Dikarya</taxon>
        <taxon>Ascomycota</taxon>
        <taxon>Pezizomycotina</taxon>
        <taxon>Eurotiomycetes</taxon>
        <taxon>Eurotiomycetidae</taxon>
        <taxon>Eurotiales</taxon>
        <taxon>Aspergillaceae</taxon>
        <taxon>Penicillium</taxon>
    </lineage>
</organism>
<dbReference type="PANTHER" id="PTHR22794:SF2">
    <property type="entry name" value="THAP DOMAIN-CONTAINING PROTEIN 11"/>
    <property type="match status" value="1"/>
</dbReference>
<evidence type="ECO:0000313" key="3">
    <source>
        <dbReference type="Proteomes" id="UP000595662"/>
    </source>
</evidence>